<dbReference type="PANTHER" id="PTHR47893:SF1">
    <property type="entry name" value="REGULATORY PROTEIN PCHR"/>
    <property type="match status" value="1"/>
</dbReference>
<protein>
    <recommendedName>
        <fullName evidence="4">HTH araC/xylS-type domain-containing protein</fullName>
    </recommendedName>
</protein>
<dbReference type="PANTHER" id="PTHR47893">
    <property type="entry name" value="REGULATORY PROTEIN PCHR"/>
    <property type="match status" value="1"/>
</dbReference>
<evidence type="ECO:0000259" key="4">
    <source>
        <dbReference type="PROSITE" id="PS01124"/>
    </source>
</evidence>
<dbReference type="Proteomes" id="UP000223913">
    <property type="component" value="Unassembled WGS sequence"/>
</dbReference>
<dbReference type="RefSeq" id="WP_099154230.1">
    <property type="nucleotide sequence ID" value="NZ_PDUD01000041.1"/>
</dbReference>
<dbReference type="PROSITE" id="PS00041">
    <property type="entry name" value="HTH_ARAC_FAMILY_1"/>
    <property type="match status" value="1"/>
</dbReference>
<dbReference type="Pfam" id="PF12833">
    <property type="entry name" value="HTH_18"/>
    <property type="match status" value="1"/>
</dbReference>
<reference evidence="5 6" key="1">
    <citation type="submission" date="2017-10" db="EMBL/GenBank/DDBJ databases">
        <title>The draft genome sequence of Lewinella nigricans NBRC 102662.</title>
        <authorList>
            <person name="Wang K."/>
        </authorList>
    </citation>
    <scope>NUCLEOTIDE SEQUENCE [LARGE SCALE GENOMIC DNA]</scope>
    <source>
        <strain evidence="5 6">NBRC 102662</strain>
    </source>
</reference>
<dbReference type="AlphaFoldDB" id="A0A2D0N1H3"/>
<sequence>MRTIQFPLLTPEKWYELLHRQLPSTIRENQFIFDRELGKGKLQYTFLQEGLWVNQMNFELHDPIKLLRVAREKNDCFAINFYLSNSAIDYEDGRNSFKLGIENLSILLNSATGDIEFIIPANTPVRIFNLGFTREWLKSTLLNAENVDKLGKLFLSDDPIYIVENLDFKFKNILNDLDLNTVSRLRLFSGILQLLDYLVIKLNSRVSESLHTANIHYADLEQLMKAKNQLDTHLEESIPVEELAQGAGMSLSKFKRLFKQVFGTTPYKYYLQNRMEKAMEMLLSGRQSVSEVGFLIGYTNLSQFTKAFKKHHGILPSEVE</sequence>
<dbReference type="InterPro" id="IPR018060">
    <property type="entry name" value="HTH_AraC"/>
</dbReference>
<keyword evidence="3" id="KW-0804">Transcription</keyword>
<dbReference type="PROSITE" id="PS01124">
    <property type="entry name" value="HTH_ARAC_FAMILY_2"/>
    <property type="match status" value="1"/>
</dbReference>
<evidence type="ECO:0000313" key="5">
    <source>
        <dbReference type="EMBL" id="PHN02345.1"/>
    </source>
</evidence>
<dbReference type="GO" id="GO:0043565">
    <property type="term" value="F:sequence-specific DNA binding"/>
    <property type="evidence" value="ECO:0007669"/>
    <property type="project" value="InterPro"/>
</dbReference>
<name>A0A2D0N1H3_FLAN2</name>
<keyword evidence="2" id="KW-0238">DNA-binding</keyword>
<feature type="domain" description="HTH araC/xylS-type" evidence="4">
    <location>
        <begin position="224"/>
        <end position="320"/>
    </location>
</feature>
<dbReference type="InterPro" id="IPR053142">
    <property type="entry name" value="PchR_regulatory_protein"/>
</dbReference>
<evidence type="ECO:0000256" key="1">
    <source>
        <dbReference type="ARBA" id="ARBA00023015"/>
    </source>
</evidence>
<organism evidence="5 6">
    <name type="scientific">Flavilitoribacter nigricans (strain ATCC 23147 / DSM 23189 / NBRC 102662 / NCIMB 1420 / SS-2)</name>
    <name type="common">Lewinella nigricans</name>
    <dbReference type="NCBI Taxonomy" id="1122177"/>
    <lineage>
        <taxon>Bacteria</taxon>
        <taxon>Pseudomonadati</taxon>
        <taxon>Bacteroidota</taxon>
        <taxon>Saprospiria</taxon>
        <taxon>Saprospirales</taxon>
        <taxon>Lewinellaceae</taxon>
        <taxon>Flavilitoribacter</taxon>
    </lineage>
</organism>
<accession>A0A2D0N1H3</accession>
<dbReference type="SUPFAM" id="SSF46689">
    <property type="entry name" value="Homeodomain-like"/>
    <property type="match status" value="2"/>
</dbReference>
<keyword evidence="6" id="KW-1185">Reference proteome</keyword>
<dbReference type="InterPro" id="IPR009057">
    <property type="entry name" value="Homeodomain-like_sf"/>
</dbReference>
<evidence type="ECO:0000313" key="6">
    <source>
        <dbReference type="Proteomes" id="UP000223913"/>
    </source>
</evidence>
<dbReference type="PRINTS" id="PR00032">
    <property type="entry name" value="HTHARAC"/>
</dbReference>
<proteinExistence type="predicted"/>
<dbReference type="EMBL" id="PDUD01000041">
    <property type="protein sequence ID" value="PHN02345.1"/>
    <property type="molecule type" value="Genomic_DNA"/>
</dbReference>
<dbReference type="OrthoDB" id="1156172at2"/>
<evidence type="ECO:0000256" key="3">
    <source>
        <dbReference type="ARBA" id="ARBA00023163"/>
    </source>
</evidence>
<evidence type="ECO:0000256" key="2">
    <source>
        <dbReference type="ARBA" id="ARBA00023125"/>
    </source>
</evidence>
<gene>
    <name evidence="5" type="ORF">CRP01_32390</name>
</gene>
<dbReference type="InterPro" id="IPR020449">
    <property type="entry name" value="Tscrpt_reg_AraC-type_HTH"/>
</dbReference>
<keyword evidence="1" id="KW-0805">Transcription regulation</keyword>
<dbReference type="SMART" id="SM00342">
    <property type="entry name" value="HTH_ARAC"/>
    <property type="match status" value="1"/>
</dbReference>
<comment type="caution">
    <text evidence="5">The sequence shown here is derived from an EMBL/GenBank/DDBJ whole genome shotgun (WGS) entry which is preliminary data.</text>
</comment>
<dbReference type="InterPro" id="IPR018062">
    <property type="entry name" value="HTH_AraC-typ_CS"/>
</dbReference>
<dbReference type="Gene3D" id="1.10.10.60">
    <property type="entry name" value="Homeodomain-like"/>
    <property type="match status" value="2"/>
</dbReference>
<dbReference type="GO" id="GO:0003700">
    <property type="term" value="F:DNA-binding transcription factor activity"/>
    <property type="evidence" value="ECO:0007669"/>
    <property type="project" value="InterPro"/>
</dbReference>